<gene>
    <name evidence="2" type="ORF">PHLGIDRAFT_122619</name>
</gene>
<organism evidence="2 3">
    <name type="scientific">Phlebiopsis gigantea (strain 11061_1 CR5-6)</name>
    <name type="common">White-rot fungus</name>
    <name type="synonym">Peniophora gigantea</name>
    <dbReference type="NCBI Taxonomy" id="745531"/>
    <lineage>
        <taxon>Eukaryota</taxon>
        <taxon>Fungi</taxon>
        <taxon>Dikarya</taxon>
        <taxon>Basidiomycota</taxon>
        <taxon>Agaricomycotina</taxon>
        <taxon>Agaricomycetes</taxon>
        <taxon>Polyporales</taxon>
        <taxon>Phanerochaetaceae</taxon>
        <taxon>Phlebiopsis</taxon>
    </lineage>
</organism>
<dbReference type="EMBL" id="KN840689">
    <property type="protein sequence ID" value="KIP02244.1"/>
    <property type="molecule type" value="Genomic_DNA"/>
</dbReference>
<protein>
    <submittedName>
        <fullName evidence="2">Uncharacterized protein</fullName>
    </submittedName>
</protein>
<dbReference type="Proteomes" id="UP000053257">
    <property type="component" value="Unassembled WGS sequence"/>
</dbReference>
<feature type="compositionally biased region" description="Basic residues" evidence="1">
    <location>
        <begin position="79"/>
        <end position="88"/>
    </location>
</feature>
<feature type="compositionally biased region" description="Basic and acidic residues" evidence="1">
    <location>
        <begin position="30"/>
        <end position="39"/>
    </location>
</feature>
<sequence length="133" mass="14468">MSLSPSCLAHDVWTAAFSLLPAQVQDTFDWEKEPDEVSRTTRVTSPSSLGSNFCPASNKKGAQTQGAAIRLTDDDAPPRRARLRRRVRDGRERQRERAHASQRRARGLPLPPTPGSLPCSAGCSTSTPSSRAV</sequence>
<dbReference type="HOGENOM" id="CLU_1907439_0_0_1"/>
<evidence type="ECO:0000313" key="3">
    <source>
        <dbReference type="Proteomes" id="UP000053257"/>
    </source>
</evidence>
<evidence type="ECO:0000256" key="1">
    <source>
        <dbReference type="SAM" id="MobiDB-lite"/>
    </source>
</evidence>
<name>A0A0C3NCJ1_PHLG1</name>
<feature type="compositionally biased region" description="Polar residues" evidence="1">
    <location>
        <begin position="49"/>
        <end position="66"/>
    </location>
</feature>
<evidence type="ECO:0000313" key="2">
    <source>
        <dbReference type="EMBL" id="KIP02244.1"/>
    </source>
</evidence>
<reference evidence="2 3" key="1">
    <citation type="journal article" date="2014" name="PLoS Genet.">
        <title>Analysis of the Phlebiopsis gigantea genome, transcriptome and secretome provides insight into its pioneer colonization strategies of wood.</title>
        <authorList>
            <person name="Hori C."/>
            <person name="Ishida T."/>
            <person name="Igarashi K."/>
            <person name="Samejima M."/>
            <person name="Suzuki H."/>
            <person name="Master E."/>
            <person name="Ferreira P."/>
            <person name="Ruiz-Duenas F.J."/>
            <person name="Held B."/>
            <person name="Canessa P."/>
            <person name="Larrondo L.F."/>
            <person name="Schmoll M."/>
            <person name="Druzhinina I.S."/>
            <person name="Kubicek C.P."/>
            <person name="Gaskell J.A."/>
            <person name="Kersten P."/>
            <person name="St John F."/>
            <person name="Glasner J."/>
            <person name="Sabat G."/>
            <person name="Splinter BonDurant S."/>
            <person name="Syed K."/>
            <person name="Yadav J."/>
            <person name="Mgbeahuruike A.C."/>
            <person name="Kovalchuk A."/>
            <person name="Asiegbu F.O."/>
            <person name="Lackner G."/>
            <person name="Hoffmeister D."/>
            <person name="Rencoret J."/>
            <person name="Gutierrez A."/>
            <person name="Sun H."/>
            <person name="Lindquist E."/>
            <person name="Barry K."/>
            <person name="Riley R."/>
            <person name="Grigoriev I.V."/>
            <person name="Henrissat B."/>
            <person name="Kues U."/>
            <person name="Berka R.M."/>
            <person name="Martinez A.T."/>
            <person name="Covert S.F."/>
            <person name="Blanchette R.A."/>
            <person name="Cullen D."/>
        </authorList>
    </citation>
    <scope>NUCLEOTIDE SEQUENCE [LARGE SCALE GENOMIC DNA]</scope>
    <source>
        <strain evidence="2 3">11061_1 CR5-6</strain>
    </source>
</reference>
<feature type="region of interest" description="Disordered" evidence="1">
    <location>
        <begin position="30"/>
        <end position="133"/>
    </location>
</feature>
<accession>A0A0C3NCJ1</accession>
<dbReference type="AlphaFoldDB" id="A0A0C3NCJ1"/>
<proteinExistence type="predicted"/>
<feature type="compositionally biased region" description="Polar residues" evidence="1">
    <location>
        <begin position="122"/>
        <end position="133"/>
    </location>
</feature>
<keyword evidence="3" id="KW-1185">Reference proteome</keyword>
<feature type="compositionally biased region" description="Basic and acidic residues" evidence="1">
    <location>
        <begin position="89"/>
        <end position="99"/>
    </location>
</feature>